<accession>A0A8R1YGG8</accession>
<sequence>MSIRFIAFTINAPDAHAPEEWSKLYGKPQYELGVWSIVFSTVCQILYIPALRVFYRERKLTSYKIMLFVALADVGALSCFGTLFGYTMIRGMVFCSDWKLAWFVGSGEVFCWIVSSCNCILLVVNRICELTGRSHLFQGRPSTLYIAATIVYGLFESLFTRPPVPNSTHQFCAFNAFIPGHAAEEYPNRPNMYHDTFLATGMPALFIVMCGLFRTNSMIKTANATQALQAKIFTQASFVCFFFGISSAVWVFEEFFYVPPPFFLTAGMVMVQGVHGLPCLIYLALNRQVQKEAWRMIGKGPVAVAKKKEGEMTTPMAVQIRFITEAFAAPEYNCSAHTPEEWTVLFGKPQLLLGIFSIVFSTACQILYLPALRVFYRERRMTCYKFMLVVALADMGGLACFGTLFGVTMLRGTVFCSDPVLAWIVGSGEVFFWIVSSCNCILLVINRMCELTELSWIFQGKTSAFCILFTILYGLAESLFTRPPLPNSTEQFCAFNPFIPGHTPDEYPNRPNMYHDVFLALCLPALFVVMFGIVTAKTGQLIQDASRSTSVQRLQAKIFTQASFVCLFFGASSSVWVFQEFLFVPPPSVLIAGMVMCQAVHGLPCVIYLMLNDAVRKEALRMIGRKPAVKISSKV</sequence>
<gene>
    <name evidence="1" type="primary">WBGene00105950</name>
</gene>
<keyword evidence="2" id="KW-1185">Reference proteome</keyword>
<name>A0A2A6CPL7_PRIPA</name>
<evidence type="ECO:0000313" key="1">
    <source>
        <dbReference type="EnsemblMetazoa" id="PPA16396.1"/>
    </source>
</evidence>
<reference evidence="1" key="2">
    <citation type="submission" date="2022-06" db="UniProtKB">
        <authorList>
            <consortium name="EnsemblMetazoa"/>
        </authorList>
    </citation>
    <scope>IDENTIFICATION</scope>
    <source>
        <strain evidence="1">PS312</strain>
    </source>
</reference>
<dbReference type="PANTHER" id="PTHR23021">
    <property type="entry name" value="SERPENTINE RECEPTOR, CLASS T"/>
    <property type="match status" value="1"/>
</dbReference>
<reference evidence="2" key="1">
    <citation type="journal article" date="2008" name="Nat. Genet.">
        <title>The Pristionchus pacificus genome provides a unique perspective on nematode lifestyle and parasitism.</title>
        <authorList>
            <person name="Dieterich C."/>
            <person name="Clifton S.W."/>
            <person name="Schuster L.N."/>
            <person name="Chinwalla A."/>
            <person name="Delehaunty K."/>
            <person name="Dinkelacker I."/>
            <person name="Fulton L."/>
            <person name="Fulton R."/>
            <person name="Godfrey J."/>
            <person name="Minx P."/>
            <person name="Mitreva M."/>
            <person name="Roeseler W."/>
            <person name="Tian H."/>
            <person name="Witte H."/>
            <person name="Yang S.P."/>
            <person name="Wilson R.K."/>
            <person name="Sommer R.J."/>
        </authorList>
    </citation>
    <scope>NUCLEOTIDE SEQUENCE [LARGE SCALE GENOMIC DNA]</scope>
    <source>
        <strain evidence="2">PS312</strain>
    </source>
</reference>
<protein>
    <submittedName>
        <fullName evidence="1">G protein-coupled receptor</fullName>
    </submittedName>
</protein>
<dbReference type="Pfam" id="PF10321">
    <property type="entry name" value="7TM_GPCR_Srt"/>
    <property type="match status" value="2"/>
</dbReference>
<dbReference type="EnsemblMetazoa" id="PPA16396.1">
    <property type="protein sequence ID" value="PPA16396.1"/>
    <property type="gene ID" value="WBGene00105950"/>
</dbReference>
<organism evidence="1 2">
    <name type="scientific">Pristionchus pacificus</name>
    <name type="common">Parasitic nematode worm</name>
    <dbReference type="NCBI Taxonomy" id="54126"/>
    <lineage>
        <taxon>Eukaryota</taxon>
        <taxon>Metazoa</taxon>
        <taxon>Ecdysozoa</taxon>
        <taxon>Nematoda</taxon>
        <taxon>Chromadorea</taxon>
        <taxon>Rhabditida</taxon>
        <taxon>Rhabditina</taxon>
        <taxon>Diplogasteromorpha</taxon>
        <taxon>Diplogasteroidea</taxon>
        <taxon>Neodiplogasteridae</taxon>
        <taxon>Pristionchus</taxon>
    </lineage>
</organism>
<dbReference type="PANTHER" id="PTHR23021:SF11">
    <property type="entry name" value="SERPENTINE RECEPTOR, CLASS T"/>
    <property type="match status" value="1"/>
</dbReference>
<dbReference type="InterPro" id="IPR019425">
    <property type="entry name" value="7TM_GPCR_serpentine_rcpt_Srt"/>
</dbReference>
<accession>A0A2A6CPL7</accession>
<dbReference type="AlphaFoldDB" id="A0A2A6CPL7"/>
<dbReference type="Proteomes" id="UP000005239">
    <property type="component" value="Unassembled WGS sequence"/>
</dbReference>
<proteinExistence type="predicted"/>
<dbReference type="SUPFAM" id="SSF81321">
    <property type="entry name" value="Family A G protein-coupled receptor-like"/>
    <property type="match status" value="2"/>
</dbReference>
<evidence type="ECO:0000313" key="2">
    <source>
        <dbReference type="Proteomes" id="UP000005239"/>
    </source>
</evidence>